<proteinExistence type="predicted"/>
<dbReference type="CDD" id="cd03062">
    <property type="entry name" value="TRX_Fd_Sucrase"/>
    <property type="match status" value="1"/>
</dbReference>
<protein>
    <submittedName>
        <fullName evidence="1">Sucrase ferredoxin</fullName>
    </submittedName>
</protein>
<dbReference type="InterPro" id="IPR010350">
    <property type="entry name" value="Aim32/Apd1-like_bac"/>
</dbReference>
<evidence type="ECO:0000313" key="2">
    <source>
        <dbReference type="Proteomes" id="UP000481033"/>
    </source>
</evidence>
<name>A0A6M0RRW8_9CYAN</name>
<organism evidence="1 2">
    <name type="scientific">Adonisia turfae CCMR0081</name>
    <dbReference type="NCBI Taxonomy" id="2292702"/>
    <lineage>
        <taxon>Bacteria</taxon>
        <taxon>Bacillati</taxon>
        <taxon>Cyanobacteriota</taxon>
        <taxon>Adonisia</taxon>
        <taxon>Adonisia turfae</taxon>
    </lineage>
</organism>
<dbReference type="PIRSF" id="PIRSF035042">
    <property type="entry name" value="UCP035042_thirdx"/>
    <property type="match status" value="1"/>
</dbReference>
<dbReference type="Pfam" id="PF06999">
    <property type="entry name" value="Suc_Fer-like"/>
    <property type="match status" value="1"/>
</dbReference>
<comment type="caution">
    <text evidence="1">The sequence shown here is derived from an EMBL/GenBank/DDBJ whole genome shotgun (WGS) entry which is preliminary data.</text>
</comment>
<reference evidence="1 2" key="1">
    <citation type="journal article" date="2020" name="Microb. Ecol.">
        <title>Ecogenomics of the Marine Benthic Filamentous Cyanobacterium Adonisia.</title>
        <authorList>
            <person name="Walter J.M."/>
            <person name="Coutinho F.H."/>
            <person name="Leomil L."/>
            <person name="Hargreaves P.I."/>
            <person name="Campeao M.E."/>
            <person name="Vieira V.V."/>
            <person name="Silva B.S."/>
            <person name="Fistarol G.O."/>
            <person name="Salomon P.S."/>
            <person name="Sawabe T."/>
            <person name="Mino S."/>
            <person name="Hosokawa M."/>
            <person name="Miyashita H."/>
            <person name="Maruyama F."/>
            <person name="van Verk M.C."/>
            <person name="Dutilh B.E."/>
            <person name="Thompson C.C."/>
            <person name="Thompson F.L."/>
        </authorList>
    </citation>
    <scope>NUCLEOTIDE SEQUENCE [LARGE SCALE GENOMIC DNA]</scope>
    <source>
        <strain evidence="1 2">CCMR0081</strain>
    </source>
</reference>
<keyword evidence="2" id="KW-1185">Reference proteome</keyword>
<gene>
    <name evidence="1" type="ORF">DXZ20_25100</name>
</gene>
<evidence type="ECO:0000313" key="1">
    <source>
        <dbReference type="EMBL" id="NEZ58859.1"/>
    </source>
</evidence>
<dbReference type="EMBL" id="QXHD01000004">
    <property type="protein sequence ID" value="NEZ58859.1"/>
    <property type="molecule type" value="Genomic_DNA"/>
</dbReference>
<dbReference type="AlphaFoldDB" id="A0A6M0RRW8"/>
<dbReference type="Proteomes" id="UP000481033">
    <property type="component" value="Unassembled WGS sequence"/>
</dbReference>
<accession>A0A6M0RRW8</accession>
<dbReference type="InterPro" id="IPR009737">
    <property type="entry name" value="Aim32/Apd1-like"/>
</dbReference>
<dbReference type="RefSeq" id="WP_163701765.1">
    <property type="nucleotide sequence ID" value="NZ_QXHD01000004.1"/>
</dbReference>
<sequence>MHILDNLPENLADCRYCSQVSKANGEDPIGSAPQIDYWLIVEVPQPWPITMATDNPAISQIFPLIKKLIFRRGVIVRPIAIAPDPDYSAPGFTRVLYYSRPAKQFAKYLKEEYLVPEALTIELVLGLLNRLLGKKNPVKSFATYQQETQHIREMLVCTHTQVDLACGRFGTPIYRQLRKQFGQSHVRVWQSTHFGGHQFAPTLIDLPTGQFWGHLESGLLTHLMQRSGDQRQLALCYRGWAGVNKFEQMAERAVWQQEGWDWFNCPRTVKTTSKGLTGIKKLAYPILKIIPIKLLQLWLDRWTKGATWVNMSVSYETSSGTGIYKVTVKEKDEIISAGSSATEANQTIKLKPVKQYQIVHSVKIV</sequence>